<dbReference type="Proteomes" id="UP000271162">
    <property type="component" value="Unassembled WGS sequence"/>
</dbReference>
<dbReference type="Gene3D" id="1.10.490.10">
    <property type="entry name" value="Globins"/>
    <property type="match status" value="1"/>
</dbReference>
<dbReference type="GO" id="GO:0020037">
    <property type="term" value="F:heme binding"/>
    <property type="evidence" value="ECO:0007669"/>
    <property type="project" value="InterPro"/>
</dbReference>
<dbReference type="WBParaSite" id="NBR_0000017101-mRNA-1">
    <property type="protein sequence ID" value="NBR_0000017101-mRNA-1"/>
    <property type="gene ID" value="NBR_0000017101"/>
</dbReference>
<dbReference type="EMBL" id="UYSL01000050">
    <property type="protein sequence ID" value="VDL62490.1"/>
    <property type="molecule type" value="Genomic_DNA"/>
</dbReference>
<evidence type="ECO:0000313" key="1">
    <source>
        <dbReference type="EMBL" id="VDL62490.1"/>
    </source>
</evidence>
<reference evidence="1 2" key="2">
    <citation type="submission" date="2018-11" db="EMBL/GenBank/DDBJ databases">
        <authorList>
            <consortium name="Pathogen Informatics"/>
        </authorList>
    </citation>
    <scope>NUCLEOTIDE SEQUENCE [LARGE SCALE GENOMIC DNA]</scope>
</reference>
<keyword evidence="2" id="KW-1185">Reference proteome</keyword>
<proteinExistence type="predicted"/>
<organism evidence="3">
    <name type="scientific">Nippostrongylus brasiliensis</name>
    <name type="common">Rat hookworm</name>
    <dbReference type="NCBI Taxonomy" id="27835"/>
    <lineage>
        <taxon>Eukaryota</taxon>
        <taxon>Metazoa</taxon>
        <taxon>Ecdysozoa</taxon>
        <taxon>Nematoda</taxon>
        <taxon>Chromadorea</taxon>
        <taxon>Rhabditida</taxon>
        <taxon>Rhabditina</taxon>
        <taxon>Rhabditomorpha</taxon>
        <taxon>Strongyloidea</taxon>
        <taxon>Heligmosomidae</taxon>
        <taxon>Nippostrongylus</taxon>
    </lineage>
</organism>
<accession>A0A0N4XCJ2</accession>
<dbReference type="InterPro" id="IPR012292">
    <property type="entry name" value="Globin/Proto"/>
</dbReference>
<gene>
    <name evidence="1" type="ORF">NBR_LOCUS172</name>
</gene>
<dbReference type="STRING" id="27835.A0A0N4XCJ2"/>
<dbReference type="AlphaFoldDB" id="A0A0N4XCJ2"/>
<reference evidence="3" key="1">
    <citation type="submission" date="2017-02" db="UniProtKB">
        <authorList>
            <consortium name="WormBaseParasite"/>
        </authorList>
    </citation>
    <scope>IDENTIFICATION</scope>
</reference>
<evidence type="ECO:0000313" key="3">
    <source>
        <dbReference type="WBParaSite" id="NBR_0000017101-mRNA-1"/>
    </source>
</evidence>
<sequence length="186" mass="21319">MPEEKYSVENGRYDLDNKGVLMYIPRPHCRKGGNLFRNAMDQQLSVDANSSHDLSPKKTSQLSLSAKHKKVLRVNYPSSHNSLSRLLIFIFRSIFLTTAFVNSLSRERASPPLVRTEHDHCKCLVGLFEKIMDNLSEPDSWLGSIRIYGEKHAQVRRPHLLSVSFQSFQNGKMGLEIFCEVSHCER</sequence>
<protein>
    <submittedName>
        <fullName evidence="3">GLOBIN domain-containing protein</fullName>
    </submittedName>
</protein>
<dbReference type="GO" id="GO:0019825">
    <property type="term" value="F:oxygen binding"/>
    <property type="evidence" value="ECO:0007669"/>
    <property type="project" value="InterPro"/>
</dbReference>
<name>A0A0N4XCJ2_NIPBR</name>
<evidence type="ECO:0000313" key="2">
    <source>
        <dbReference type="Proteomes" id="UP000271162"/>
    </source>
</evidence>